<dbReference type="GO" id="GO:0016616">
    <property type="term" value="F:oxidoreductase activity, acting on the CH-OH group of donors, NAD or NADP as acceptor"/>
    <property type="evidence" value="ECO:0007669"/>
    <property type="project" value="UniProtKB-ARBA"/>
</dbReference>
<dbReference type="PRINTS" id="PR00081">
    <property type="entry name" value="GDHRDH"/>
</dbReference>
<dbReference type="PANTHER" id="PTHR42760">
    <property type="entry name" value="SHORT-CHAIN DEHYDROGENASES/REDUCTASES FAMILY MEMBER"/>
    <property type="match status" value="1"/>
</dbReference>
<dbReference type="AlphaFoldDB" id="A0A2T0QZ03"/>
<dbReference type="Pfam" id="PF13561">
    <property type="entry name" value="adh_short_C2"/>
    <property type="match status" value="1"/>
</dbReference>
<gene>
    <name evidence="4" type="ORF">CLV37_113154</name>
</gene>
<dbReference type="InterPro" id="IPR036291">
    <property type="entry name" value="NAD(P)-bd_dom_sf"/>
</dbReference>
<dbReference type="PROSITE" id="PS00061">
    <property type="entry name" value="ADH_SHORT"/>
    <property type="match status" value="1"/>
</dbReference>
<name>A0A2T0QZ03_9ACTN</name>
<organism evidence="4 5">
    <name type="scientific">Kineococcus rhizosphaerae</name>
    <dbReference type="NCBI Taxonomy" id="559628"/>
    <lineage>
        <taxon>Bacteria</taxon>
        <taxon>Bacillati</taxon>
        <taxon>Actinomycetota</taxon>
        <taxon>Actinomycetes</taxon>
        <taxon>Kineosporiales</taxon>
        <taxon>Kineosporiaceae</taxon>
        <taxon>Kineococcus</taxon>
    </lineage>
</organism>
<comment type="caution">
    <text evidence="4">The sequence shown here is derived from an EMBL/GenBank/DDBJ whole genome shotgun (WGS) entry which is preliminary data.</text>
</comment>
<reference evidence="4 5" key="1">
    <citation type="submission" date="2018-03" db="EMBL/GenBank/DDBJ databases">
        <title>Genomic Encyclopedia of Archaeal and Bacterial Type Strains, Phase II (KMG-II): from individual species to whole genera.</title>
        <authorList>
            <person name="Goeker M."/>
        </authorList>
    </citation>
    <scope>NUCLEOTIDE SEQUENCE [LARGE SCALE GENOMIC DNA]</scope>
    <source>
        <strain evidence="4 5">DSM 19711</strain>
    </source>
</reference>
<dbReference type="Proteomes" id="UP000238083">
    <property type="component" value="Unassembled WGS sequence"/>
</dbReference>
<evidence type="ECO:0000313" key="5">
    <source>
        <dbReference type="Proteomes" id="UP000238083"/>
    </source>
</evidence>
<proteinExistence type="inferred from homology"/>
<evidence type="ECO:0000256" key="1">
    <source>
        <dbReference type="ARBA" id="ARBA00006484"/>
    </source>
</evidence>
<keyword evidence="2" id="KW-0560">Oxidoreductase</keyword>
<sequence length="238" mass="24123">MRYLVTGGTSGIGRACAAHLTTSGHQVWITGTTADGVSAAVEAGAAAGGSVCDVRDETAVAAAVADALAGLGGLDGVFANAGIDGEGKPAAELDCANFLRVLDVNTVGAYRVARAAYPHLTRPGTILVNASVNAQRPEAGFTDYNVSKAAAVALARSLALEWSGEGISVVALCPGYFPSRMTSTWLEDPATAAELKALIPAGRFGELREIGETVEFLLGPGARFMTGGVVTLDGGRTL</sequence>
<dbReference type="InterPro" id="IPR057326">
    <property type="entry name" value="KR_dom"/>
</dbReference>
<dbReference type="GO" id="GO:0030497">
    <property type="term" value="P:fatty acid elongation"/>
    <property type="evidence" value="ECO:0007669"/>
    <property type="project" value="TreeGrafter"/>
</dbReference>
<dbReference type="SUPFAM" id="SSF51735">
    <property type="entry name" value="NAD(P)-binding Rossmann-fold domains"/>
    <property type="match status" value="1"/>
</dbReference>
<evidence type="ECO:0000259" key="3">
    <source>
        <dbReference type="SMART" id="SM00822"/>
    </source>
</evidence>
<dbReference type="PANTHER" id="PTHR42760:SF123">
    <property type="entry name" value="OXIDOREDUCTASE"/>
    <property type="match status" value="1"/>
</dbReference>
<dbReference type="SMART" id="SM00822">
    <property type="entry name" value="PKS_KR"/>
    <property type="match status" value="1"/>
</dbReference>
<feature type="domain" description="Ketoreductase" evidence="3">
    <location>
        <begin position="1"/>
        <end position="188"/>
    </location>
</feature>
<dbReference type="PRINTS" id="PR00080">
    <property type="entry name" value="SDRFAMILY"/>
</dbReference>
<evidence type="ECO:0000256" key="2">
    <source>
        <dbReference type="ARBA" id="ARBA00023002"/>
    </source>
</evidence>
<evidence type="ECO:0000313" key="4">
    <source>
        <dbReference type="EMBL" id="PRY11530.1"/>
    </source>
</evidence>
<keyword evidence="5" id="KW-1185">Reference proteome</keyword>
<dbReference type="CDD" id="cd05233">
    <property type="entry name" value="SDR_c"/>
    <property type="match status" value="1"/>
</dbReference>
<accession>A0A2T0QZ03</accession>
<dbReference type="Gene3D" id="3.40.50.720">
    <property type="entry name" value="NAD(P)-binding Rossmann-like Domain"/>
    <property type="match status" value="1"/>
</dbReference>
<comment type="similarity">
    <text evidence="1">Belongs to the short-chain dehydrogenases/reductases (SDR) family.</text>
</comment>
<dbReference type="InterPro" id="IPR020904">
    <property type="entry name" value="Sc_DH/Rdtase_CS"/>
</dbReference>
<dbReference type="FunFam" id="3.40.50.720:FF:000084">
    <property type="entry name" value="Short-chain dehydrogenase reductase"/>
    <property type="match status" value="1"/>
</dbReference>
<protein>
    <recommendedName>
        <fullName evidence="3">Ketoreductase domain-containing protein</fullName>
    </recommendedName>
</protein>
<dbReference type="InterPro" id="IPR002347">
    <property type="entry name" value="SDR_fam"/>
</dbReference>
<dbReference type="EMBL" id="PVZF01000013">
    <property type="protein sequence ID" value="PRY11530.1"/>
    <property type="molecule type" value="Genomic_DNA"/>
</dbReference>
<dbReference type="RefSeq" id="WP_170127432.1">
    <property type="nucleotide sequence ID" value="NZ_PVZF01000013.1"/>
</dbReference>